<dbReference type="Proteomes" id="UP000034932">
    <property type="component" value="Unassembled WGS sequence"/>
</dbReference>
<evidence type="ECO:0000313" key="2">
    <source>
        <dbReference type="Proteomes" id="UP000034932"/>
    </source>
</evidence>
<comment type="caution">
    <text evidence="1">The sequence shown here is derived from an EMBL/GenBank/DDBJ whole genome shotgun (WGS) entry which is preliminary data.</text>
</comment>
<dbReference type="EMBL" id="LBVW01000011">
    <property type="protein sequence ID" value="KKQ93457.1"/>
    <property type="molecule type" value="Genomic_DNA"/>
</dbReference>
<accession>A0A0G0LQX7</accession>
<proteinExistence type="predicted"/>
<dbReference type="AlphaFoldDB" id="A0A0G0LQX7"/>
<evidence type="ECO:0000313" key="1">
    <source>
        <dbReference type="EMBL" id="KKQ93457.1"/>
    </source>
</evidence>
<organism evidence="1 2">
    <name type="scientific">Candidatus Woesebacteria bacterium GW2011_GWB1_39_10b</name>
    <dbReference type="NCBI Taxonomy" id="1618573"/>
    <lineage>
        <taxon>Bacteria</taxon>
        <taxon>Candidatus Woeseibacteriota</taxon>
    </lineage>
</organism>
<reference evidence="1 2" key="1">
    <citation type="journal article" date="2015" name="Nature">
        <title>rRNA introns, odd ribosomes, and small enigmatic genomes across a large radiation of phyla.</title>
        <authorList>
            <person name="Brown C.T."/>
            <person name="Hug L.A."/>
            <person name="Thomas B.C."/>
            <person name="Sharon I."/>
            <person name="Castelle C.J."/>
            <person name="Singh A."/>
            <person name="Wilkins M.J."/>
            <person name="Williams K.H."/>
            <person name="Banfield J.F."/>
        </authorList>
    </citation>
    <scope>NUCLEOTIDE SEQUENCE [LARGE SCALE GENOMIC DNA]</scope>
</reference>
<name>A0A0G0LQX7_9BACT</name>
<gene>
    <name evidence="1" type="ORF">UT19_C0011G0002</name>
</gene>
<protein>
    <submittedName>
        <fullName evidence="1">Uncharacterized protein</fullName>
    </submittedName>
</protein>
<dbReference type="STRING" id="1618573.UT19_C0011G0002"/>
<sequence>MGKGGSERPDWCARINCPNYQTGRCDLRDWVNQGGYVSNKTRNSFYREFRELSQKDPEVLQQRCFQIVTKI</sequence>